<name>A0A9N8LT00_9BASI</name>
<evidence type="ECO:0008006" key="6">
    <source>
        <dbReference type="Google" id="ProtNLM"/>
    </source>
</evidence>
<keyword evidence="2" id="KW-0689">Ribosomal protein</keyword>
<dbReference type="GO" id="GO:0015935">
    <property type="term" value="C:small ribosomal subunit"/>
    <property type="evidence" value="ECO:0007669"/>
    <property type="project" value="InterPro"/>
</dbReference>
<evidence type="ECO:0000313" key="5">
    <source>
        <dbReference type="Proteomes" id="UP000836404"/>
    </source>
</evidence>
<dbReference type="NCBIfam" id="TIGR00981">
    <property type="entry name" value="rpsL_bact"/>
    <property type="match status" value="1"/>
</dbReference>
<dbReference type="AlphaFoldDB" id="A0A9N8LT00"/>
<feature type="non-terminal residue" evidence="4">
    <location>
        <position position="1"/>
    </location>
</feature>
<dbReference type="InterPro" id="IPR005679">
    <property type="entry name" value="Ribosomal_uS12_bac"/>
</dbReference>
<reference evidence="4 5" key="1">
    <citation type="submission" date="2020-10" db="EMBL/GenBank/DDBJ databases">
        <authorList>
            <person name="Sedaghatjoo S."/>
        </authorList>
    </citation>
    <scope>NUCLEOTIDE SEQUENCE [LARGE SCALE GENOMIC DNA]</scope>
    <source>
        <strain evidence="4 5">LLFL</strain>
    </source>
</reference>
<dbReference type="PANTHER" id="PTHR11652">
    <property type="entry name" value="30S RIBOSOMAL PROTEIN S12 FAMILY MEMBER"/>
    <property type="match status" value="1"/>
</dbReference>
<gene>
    <name evidence="4" type="ORF">JKILLFL_G2559</name>
</gene>
<keyword evidence="3" id="KW-0687">Ribonucleoprotein</keyword>
<organism evidence="4 5">
    <name type="scientific">Tilletia laevis</name>
    <dbReference type="NCBI Taxonomy" id="157183"/>
    <lineage>
        <taxon>Eukaryota</taxon>
        <taxon>Fungi</taxon>
        <taxon>Dikarya</taxon>
        <taxon>Basidiomycota</taxon>
        <taxon>Ustilaginomycotina</taxon>
        <taxon>Exobasidiomycetes</taxon>
        <taxon>Tilletiales</taxon>
        <taxon>Tilletiaceae</taxon>
        <taxon>Tilletia</taxon>
    </lineage>
</organism>
<comment type="similarity">
    <text evidence="1">Belongs to the universal ribosomal protein uS12 family.</text>
</comment>
<keyword evidence="5" id="KW-1185">Reference proteome</keyword>
<dbReference type="Pfam" id="PF00164">
    <property type="entry name" value="Ribosom_S12_S23"/>
    <property type="match status" value="1"/>
</dbReference>
<dbReference type="EMBL" id="CAJHJF010002621">
    <property type="protein sequence ID" value="CAD6928207.1"/>
    <property type="molecule type" value="Genomic_DNA"/>
</dbReference>
<evidence type="ECO:0000313" key="4">
    <source>
        <dbReference type="EMBL" id="CAD6928207.1"/>
    </source>
</evidence>
<dbReference type="CDD" id="cd03368">
    <property type="entry name" value="Ribosomal_S12"/>
    <property type="match status" value="1"/>
</dbReference>
<comment type="caution">
    <text evidence="4">The sequence shown here is derived from an EMBL/GenBank/DDBJ whole genome shotgun (WGS) entry which is preliminary data.</text>
</comment>
<proteinExistence type="inferred from homology"/>
<dbReference type="FunFam" id="2.40.50.140:FF:000099">
    <property type="entry name" value="Ribosomal protein S12, mitochondrial"/>
    <property type="match status" value="1"/>
</dbReference>
<protein>
    <recommendedName>
        <fullName evidence="6">Ribosomal protein S12</fullName>
    </recommendedName>
</protein>
<sequence length="217" mass="23454">DRACRSDISSSEVDRFNDGADKLAGEHQQPAIESHPQGAMSLTRSLARLSLSAQASTSTTPLLRARPATPITIITRPTIHHPFSTSSPTHVTLQQALRGARKPHRPPVNRVPQLQGAPFMKGVCTKIFTLKPKKPNSALRKVAYVRLSSGRTTIAYIPGEGHALQEHSVVLMRGGRVQDLPGVRYKLVRGALDFGGVANRMTARSKYGTKKPKAAAA</sequence>
<dbReference type="Proteomes" id="UP000836404">
    <property type="component" value="Unassembled WGS sequence"/>
</dbReference>
<dbReference type="InterPro" id="IPR006032">
    <property type="entry name" value="Ribosomal_uS12"/>
</dbReference>
<dbReference type="SUPFAM" id="SSF50249">
    <property type="entry name" value="Nucleic acid-binding proteins"/>
    <property type="match status" value="1"/>
</dbReference>
<dbReference type="PRINTS" id="PR01034">
    <property type="entry name" value="RIBOSOMALS12"/>
</dbReference>
<dbReference type="GO" id="GO:0003735">
    <property type="term" value="F:structural constituent of ribosome"/>
    <property type="evidence" value="ECO:0007669"/>
    <property type="project" value="InterPro"/>
</dbReference>
<dbReference type="PROSITE" id="PS00055">
    <property type="entry name" value="RIBOSOMAL_S12"/>
    <property type="match status" value="1"/>
</dbReference>
<accession>A0A9N8LT00</accession>
<evidence type="ECO:0000256" key="3">
    <source>
        <dbReference type="ARBA" id="ARBA00023274"/>
    </source>
</evidence>
<evidence type="ECO:0000256" key="1">
    <source>
        <dbReference type="ARBA" id="ARBA00005657"/>
    </source>
</evidence>
<dbReference type="InterPro" id="IPR012340">
    <property type="entry name" value="NA-bd_OB-fold"/>
</dbReference>
<dbReference type="GO" id="GO:0006412">
    <property type="term" value="P:translation"/>
    <property type="evidence" value="ECO:0007669"/>
    <property type="project" value="InterPro"/>
</dbReference>
<evidence type="ECO:0000256" key="2">
    <source>
        <dbReference type="ARBA" id="ARBA00022980"/>
    </source>
</evidence>
<dbReference type="Gene3D" id="2.40.50.140">
    <property type="entry name" value="Nucleic acid-binding proteins"/>
    <property type="match status" value="1"/>
</dbReference>